<dbReference type="EMBL" id="JANUCP010000001">
    <property type="protein sequence ID" value="MCS3918283.1"/>
    <property type="molecule type" value="Genomic_DNA"/>
</dbReference>
<comment type="caution">
    <text evidence="3">Lacks conserved residue(s) required for the propagation of feature annotation.</text>
</comment>
<dbReference type="InterPro" id="IPR000312">
    <property type="entry name" value="Glycosyl_Trfase_fam3"/>
</dbReference>
<reference evidence="6 7" key="1">
    <citation type="submission" date="2022-08" db="EMBL/GenBank/DDBJ databases">
        <title>Bacterial and archaeal communities from various locations to study Microbial Dark Matter (Phase II).</title>
        <authorList>
            <person name="Stepanauskas R."/>
        </authorList>
    </citation>
    <scope>NUCLEOTIDE SEQUENCE [LARGE SCALE GENOMIC DNA]</scope>
    <source>
        <strain evidence="6 7">PD1</strain>
    </source>
</reference>
<feature type="binding site" evidence="3">
    <location>
        <position position="122"/>
    </location>
    <ligand>
        <name>5-phospho-alpha-D-ribose 1-diphosphate</name>
        <dbReference type="ChEBI" id="CHEBI:58017"/>
    </ligand>
</feature>
<feature type="binding site" evidence="3">
    <location>
        <begin position="85"/>
        <end position="86"/>
    </location>
    <ligand>
        <name>5-phospho-alpha-D-ribose 1-diphosphate</name>
        <dbReference type="ChEBI" id="CHEBI:58017"/>
    </ligand>
</feature>
<dbReference type="Gene3D" id="3.40.1030.10">
    <property type="entry name" value="Nucleoside phosphorylase/phosphoribosyltransferase catalytic domain"/>
    <property type="match status" value="1"/>
</dbReference>
<dbReference type="Pfam" id="PF02885">
    <property type="entry name" value="Glycos_trans_3N"/>
    <property type="match status" value="1"/>
</dbReference>
<dbReference type="SUPFAM" id="SSF47648">
    <property type="entry name" value="Nucleoside phosphorylase/phosphoribosyltransferase N-terminal domain"/>
    <property type="match status" value="1"/>
</dbReference>
<dbReference type="Pfam" id="PF00591">
    <property type="entry name" value="Glycos_transf_3"/>
    <property type="match status" value="1"/>
</dbReference>
<keyword evidence="3" id="KW-0822">Tryptophan biosynthesis</keyword>
<feature type="binding site" evidence="3">
    <location>
        <position position="94"/>
    </location>
    <ligand>
        <name>Mg(2+)</name>
        <dbReference type="ChEBI" id="CHEBI:18420"/>
        <label>1</label>
    </ligand>
</feature>
<keyword evidence="1 3" id="KW-0328">Glycosyltransferase</keyword>
<feature type="domain" description="Glycosyl transferase family 3 N-terminal" evidence="5">
    <location>
        <begin position="6"/>
        <end position="67"/>
    </location>
</feature>
<feature type="binding site" evidence="3">
    <location>
        <position position="113"/>
    </location>
    <ligand>
        <name>anthranilate</name>
        <dbReference type="ChEBI" id="CHEBI:16567"/>
        <label>1</label>
    </ligand>
</feature>
<keyword evidence="3" id="KW-0028">Amino-acid biosynthesis</keyword>
<dbReference type="RefSeq" id="WP_259093918.1">
    <property type="nucleotide sequence ID" value="NZ_CP130454.1"/>
</dbReference>
<dbReference type="HAMAP" id="MF_00211">
    <property type="entry name" value="TrpD"/>
    <property type="match status" value="1"/>
</dbReference>
<keyword evidence="3" id="KW-0057">Aromatic amino acid biosynthesis</keyword>
<dbReference type="Proteomes" id="UP001204798">
    <property type="component" value="Unassembled WGS sequence"/>
</dbReference>
<comment type="pathway">
    <text evidence="3">Amino-acid biosynthesis; L-tryptophan biosynthesis; L-tryptophan from chorismate: step 2/5.</text>
</comment>
<keyword evidence="7" id="KW-1185">Reference proteome</keyword>
<dbReference type="EC" id="2.4.2.18" evidence="3"/>
<evidence type="ECO:0000259" key="4">
    <source>
        <dbReference type="Pfam" id="PF00591"/>
    </source>
</evidence>
<evidence type="ECO:0000256" key="2">
    <source>
        <dbReference type="ARBA" id="ARBA00022679"/>
    </source>
</evidence>
<dbReference type="InterPro" id="IPR017459">
    <property type="entry name" value="Glycosyl_Trfase_fam3_N_dom"/>
</dbReference>
<feature type="binding site" evidence="3">
    <location>
        <position position="90"/>
    </location>
    <ligand>
        <name>5-phospho-alpha-D-ribose 1-diphosphate</name>
        <dbReference type="ChEBI" id="CHEBI:58017"/>
    </ligand>
</feature>
<comment type="catalytic activity">
    <reaction evidence="3">
        <text>N-(5-phospho-beta-D-ribosyl)anthranilate + diphosphate = 5-phospho-alpha-D-ribose 1-diphosphate + anthranilate</text>
        <dbReference type="Rhea" id="RHEA:11768"/>
        <dbReference type="ChEBI" id="CHEBI:16567"/>
        <dbReference type="ChEBI" id="CHEBI:18277"/>
        <dbReference type="ChEBI" id="CHEBI:33019"/>
        <dbReference type="ChEBI" id="CHEBI:58017"/>
        <dbReference type="EC" id="2.4.2.18"/>
    </reaction>
</comment>
<dbReference type="InterPro" id="IPR035902">
    <property type="entry name" value="Nuc_phospho_transferase"/>
</dbReference>
<evidence type="ECO:0000256" key="1">
    <source>
        <dbReference type="ARBA" id="ARBA00022676"/>
    </source>
</evidence>
<evidence type="ECO:0000313" key="7">
    <source>
        <dbReference type="Proteomes" id="UP001204798"/>
    </source>
</evidence>
<feature type="binding site" evidence="3">
    <location>
        <begin position="92"/>
        <end position="95"/>
    </location>
    <ligand>
        <name>5-phospho-alpha-D-ribose 1-diphosphate</name>
        <dbReference type="ChEBI" id="CHEBI:58017"/>
    </ligand>
</feature>
<dbReference type="InterPro" id="IPR036320">
    <property type="entry name" value="Glycosyl_Trfase_fam3_N_dom_sf"/>
</dbReference>
<feature type="binding site" evidence="3">
    <location>
        <position position="82"/>
    </location>
    <ligand>
        <name>anthranilate</name>
        <dbReference type="ChEBI" id="CHEBI:16567"/>
        <label>1</label>
    </ligand>
</feature>
<dbReference type="NCBIfam" id="TIGR01245">
    <property type="entry name" value="trpD"/>
    <property type="match status" value="1"/>
</dbReference>
<dbReference type="InterPro" id="IPR005940">
    <property type="entry name" value="Anthranilate_Pribosyl_Tfrase"/>
</dbReference>
<evidence type="ECO:0000259" key="5">
    <source>
        <dbReference type="Pfam" id="PF02885"/>
    </source>
</evidence>
<evidence type="ECO:0000313" key="6">
    <source>
        <dbReference type="EMBL" id="MCS3918283.1"/>
    </source>
</evidence>
<dbReference type="Gene3D" id="1.20.970.10">
    <property type="entry name" value="Transferase, Pyrimidine Nucleoside Phosphorylase, Chain C"/>
    <property type="match status" value="1"/>
</dbReference>
<feature type="binding site" evidence="3">
    <location>
        <position position="227"/>
    </location>
    <ligand>
        <name>Mg(2+)</name>
        <dbReference type="ChEBI" id="CHEBI:18420"/>
        <label>2</label>
    </ligand>
</feature>
<proteinExistence type="inferred from homology"/>
<feature type="binding site" evidence="3">
    <location>
        <position position="82"/>
    </location>
    <ligand>
        <name>5-phospho-alpha-D-ribose 1-diphosphate</name>
        <dbReference type="ChEBI" id="CHEBI:58017"/>
    </ligand>
</feature>
<feature type="binding site" evidence="3">
    <location>
        <begin position="110"/>
        <end position="118"/>
    </location>
    <ligand>
        <name>5-phospho-alpha-D-ribose 1-diphosphate</name>
        <dbReference type="ChEBI" id="CHEBI:58017"/>
    </ligand>
</feature>
<accession>A0ABT2EMY4</accession>
<protein>
    <recommendedName>
        <fullName evidence="3">Anthranilate phosphoribosyltransferase</fullName>
        <ecNumber evidence="3">2.4.2.18</ecNumber>
    </recommendedName>
</protein>
<sequence length="340" mass="36173">MSALLDALRKVVNRENLTQAEAREAMGVIMRGEATPAQIAAFLVALRMKGETVAEITGFAEAMRESAIKVDTKRRPVVDTCGTGGDRIKTFNVSTVAAFVVAGAGVTVAKHGNRSVTSKAGSADVLEALGFNLQMPPERAKQALDEIGIAFLFAPNFHPAMKHALGPRREIALRTVFNLLGPIVNPCPLDGQLMGVYEGSLTPVVARVLSNLGVKRAFVVHSLDGMDEISVTSATQVSEVRESEISTYVLFPEDFGFNRADPRELEGGNAEENAQLLLSLLKNEVEGPRRDVVVLNAAAAIVAAGVADSIKEAIPIAEESIKSGAALKKLEALIEFSQKA</sequence>
<feature type="domain" description="Glycosyl transferase family 3" evidence="4">
    <location>
        <begin position="75"/>
        <end position="327"/>
    </location>
</feature>
<comment type="subunit">
    <text evidence="3">Homodimer.</text>
</comment>
<keyword evidence="2 3" id="KW-0808">Transferase</keyword>
<evidence type="ECO:0000256" key="3">
    <source>
        <dbReference type="HAMAP-Rule" id="MF_00211"/>
    </source>
</evidence>
<name>A0ABT2EMY4_9BACT</name>
<comment type="caution">
    <text evidence="6">The sequence shown here is derived from an EMBL/GenBank/DDBJ whole genome shotgun (WGS) entry which is preliminary data.</text>
</comment>
<feature type="binding site" evidence="3">
    <location>
        <position position="168"/>
    </location>
    <ligand>
        <name>anthranilate</name>
        <dbReference type="ChEBI" id="CHEBI:16567"/>
        <label>2</label>
    </ligand>
</feature>
<dbReference type="PANTHER" id="PTHR43285:SF2">
    <property type="entry name" value="ANTHRANILATE PHOSPHORIBOSYLTRANSFERASE"/>
    <property type="match status" value="1"/>
</dbReference>
<keyword evidence="3" id="KW-0479">Metal-binding</keyword>
<comment type="cofactor">
    <cofactor evidence="3">
        <name>Mg(2+)</name>
        <dbReference type="ChEBI" id="CHEBI:18420"/>
    </cofactor>
    <text evidence="3">Binds 2 magnesium ions per monomer.</text>
</comment>
<organism evidence="6 7">
    <name type="scientific">Candidatus Fervidibacter sacchari</name>
    <dbReference type="NCBI Taxonomy" id="1448929"/>
    <lineage>
        <taxon>Bacteria</taxon>
        <taxon>Candidatus Fervidibacterota</taxon>
        <taxon>Candidatus Fervidibacter</taxon>
    </lineage>
</organism>
<gene>
    <name evidence="3" type="primary">trpD</name>
    <name evidence="6" type="ORF">M2350_000680</name>
</gene>
<comment type="function">
    <text evidence="3">Catalyzes the transfer of the phosphoribosyl group of 5-phosphorylribose-1-pyrophosphate (PRPP) to anthranilate to yield N-(5'-phosphoribosyl)-anthranilate (PRA).</text>
</comment>
<dbReference type="GO" id="GO:0016757">
    <property type="term" value="F:glycosyltransferase activity"/>
    <property type="evidence" value="ECO:0007669"/>
    <property type="project" value="UniProtKB-KW"/>
</dbReference>
<comment type="similarity">
    <text evidence="3">Belongs to the anthranilate phosphoribosyltransferase family.</text>
</comment>
<dbReference type="SUPFAM" id="SSF52418">
    <property type="entry name" value="Nucleoside phosphorylase/phosphoribosyltransferase catalytic domain"/>
    <property type="match status" value="1"/>
</dbReference>
<feature type="binding site" evidence="3">
    <location>
        <position position="228"/>
    </location>
    <ligand>
        <name>Mg(2+)</name>
        <dbReference type="ChEBI" id="CHEBI:18420"/>
        <label>2</label>
    </ligand>
</feature>
<feature type="binding site" evidence="3">
    <location>
        <position position="228"/>
    </location>
    <ligand>
        <name>Mg(2+)</name>
        <dbReference type="ChEBI" id="CHEBI:18420"/>
        <label>1</label>
    </ligand>
</feature>
<dbReference type="PANTHER" id="PTHR43285">
    <property type="entry name" value="ANTHRANILATE PHOSPHORIBOSYLTRANSFERASE"/>
    <property type="match status" value="1"/>
</dbReference>
<keyword evidence="3" id="KW-0460">Magnesium</keyword>